<dbReference type="PATRIC" id="fig|1736674.3.peg.2295"/>
<accession>A0A0P0D6C0</accession>
<protein>
    <submittedName>
        <fullName evidence="1">3-oxoacyl-ACP synthase</fullName>
    </submittedName>
</protein>
<dbReference type="EMBL" id="CP012898">
    <property type="protein sequence ID" value="ALJ05659.1"/>
    <property type="molecule type" value="Genomic_DNA"/>
</dbReference>
<dbReference type="AlphaFoldDB" id="A0A0P0D6C0"/>
<evidence type="ECO:0000313" key="1">
    <source>
        <dbReference type="EMBL" id="ALJ05659.1"/>
    </source>
</evidence>
<evidence type="ECO:0000313" key="2">
    <source>
        <dbReference type="Proteomes" id="UP000057981"/>
    </source>
</evidence>
<dbReference type="STRING" id="1736674.APS56_11205"/>
<gene>
    <name evidence="1" type="ORF">APS56_11205</name>
</gene>
<organism evidence="1 2">
    <name type="scientific">Pseudalgibacter alginicilyticus</name>
    <dbReference type="NCBI Taxonomy" id="1736674"/>
    <lineage>
        <taxon>Bacteria</taxon>
        <taxon>Pseudomonadati</taxon>
        <taxon>Bacteroidota</taxon>
        <taxon>Flavobacteriia</taxon>
        <taxon>Flavobacteriales</taxon>
        <taxon>Flavobacteriaceae</taxon>
        <taxon>Pseudalgibacter</taxon>
    </lineage>
</organism>
<dbReference type="OrthoDB" id="667380at2"/>
<dbReference type="Proteomes" id="UP000057981">
    <property type="component" value="Chromosome"/>
</dbReference>
<proteinExistence type="predicted"/>
<keyword evidence="2" id="KW-1185">Reference proteome</keyword>
<name>A0A0P0D6C0_9FLAO</name>
<sequence length="153" mass="17240">MINPIKIKQDLYLQCEVFIENRLQTIQKTIYEIQESLTSETKSSAGDKHETGRAMLQLEREKAGCQLAEIQKIKENFYKIDISKTSKIIGLGSLVYTTSANYFIGISAGQLTVDSTKVYAISNNTPIGQLLMGKITGDEIIFREQKFVIKKVL</sequence>
<dbReference type="RefSeq" id="WP_054728133.1">
    <property type="nucleotide sequence ID" value="NZ_CP012898.1"/>
</dbReference>
<reference evidence="1 2" key="1">
    <citation type="submission" date="2015-10" db="EMBL/GenBank/DDBJ databases">
        <authorList>
            <person name="Gilbert D.G."/>
        </authorList>
    </citation>
    <scope>NUCLEOTIDE SEQUENCE [LARGE SCALE GENOMIC DNA]</scope>
    <source>
        <strain evidence="2">HZ-22</strain>
    </source>
</reference>
<dbReference type="KEGG" id="ahz:APS56_11205"/>